<dbReference type="Proteomes" id="UP001196765">
    <property type="component" value="Unassembled WGS sequence"/>
</dbReference>
<evidence type="ECO:0000313" key="1">
    <source>
        <dbReference type="EMBL" id="MBV3386151.1"/>
    </source>
</evidence>
<evidence type="ECO:0000313" key="2">
    <source>
        <dbReference type="Proteomes" id="UP001196765"/>
    </source>
</evidence>
<sequence>MDTIKAEEIVKGLLKENDRRNAIIYAKFDPVTGEGSIGRRVKVHISDHPLPDQWLPVRMMRIPLVKQIVEAGSIERFLLDYMEVEEVTEEDFQKVLEQFTRMRMRYDFAFWAACFVYIKRKGGGTDCLFRLTRPQRRFVKKLEKYRSRGKPIRIILLKARQWGGSTTSQLYMAWLQLVHRVGLNSLIIAHQGTGSDEIKDMFDRMIAEYPIEFLYKLGEEYNENEPKLVGVGKSGAIHRVPQRNCKIKIGTAERPDSCRGGDYNLVHLSEVGIWKATDGKKPEDIVRSATSGILLKPYTMIVYESTANGTGNFFHREYEAAKKGQSQFENMFVSWFDIEQYTLAFDSEKKKKKFAEWLWKNRNNDNIPSDREEPGKYLWWLWNKGATLEAINWYVEERKKYNDHGQMAAEFPSDDVEAFVHSGQRVFDKYKVEVLEKSVRPPRYVGDVYGKGDEGKEALMDLKFTQDAQGQLWVWSLPEIWEDEKVTNRYLTVVDVGGRSNKADWSVIVVFDRYWMMEGDKPCVVAQWYGHIDIDLLAWKAAQIAKFYDNSLLVIESNTLETHDKERDTEGDQSGFILNQIRSVYKHLYARKQSAEDIKKKAPKKYGFHTNVSTKPMIITTLVRVIRENMYIERDQRCLDEYINYEKKPNGAYGAIVGAHDDLLMTRAIGLHICFFEMPVPKIVMRVSEFAPAKKKVVSAATI</sequence>
<gene>
    <name evidence="1" type="ORF">KSW82_00095</name>
</gene>
<dbReference type="EMBL" id="JAHOEI010000001">
    <property type="protein sequence ID" value="MBV3386151.1"/>
    <property type="molecule type" value="Genomic_DNA"/>
</dbReference>
<reference evidence="1" key="1">
    <citation type="submission" date="2021-06" db="EMBL/GenBank/DDBJ databases">
        <title>Collection of gut derived symbiotic bacterial strains cultured from healthy donors.</title>
        <authorList>
            <person name="Lin H."/>
            <person name="Littmann E."/>
            <person name="Pamer E.G."/>
        </authorList>
    </citation>
    <scope>NUCLEOTIDE SEQUENCE</scope>
    <source>
        <strain evidence="1">MSK.21.74</strain>
    </source>
</reference>
<proteinExistence type="predicted"/>
<protein>
    <submittedName>
        <fullName evidence="1">Terminase</fullName>
    </submittedName>
</protein>
<dbReference type="RefSeq" id="WP_217743672.1">
    <property type="nucleotide sequence ID" value="NZ_JAHOEI010000001.1"/>
</dbReference>
<dbReference type="AlphaFoldDB" id="A0AAW4MU37"/>
<accession>A0AAW4MU37</accession>
<organism evidence="1 2">
    <name type="scientific">Segatella copri</name>
    <dbReference type="NCBI Taxonomy" id="165179"/>
    <lineage>
        <taxon>Bacteria</taxon>
        <taxon>Pseudomonadati</taxon>
        <taxon>Bacteroidota</taxon>
        <taxon>Bacteroidia</taxon>
        <taxon>Bacteroidales</taxon>
        <taxon>Prevotellaceae</taxon>
        <taxon>Segatella</taxon>
    </lineage>
</organism>
<comment type="caution">
    <text evidence="1">The sequence shown here is derived from an EMBL/GenBank/DDBJ whole genome shotgun (WGS) entry which is preliminary data.</text>
</comment>
<name>A0AAW4MU37_9BACT</name>